<keyword evidence="1" id="KW-0472">Membrane</keyword>
<evidence type="ECO:0000313" key="4">
    <source>
        <dbReference type="Proteomes" id="UP000184216"/>
    </source>
</evidence>
<gene>
    <name evidence="2" type="ORF">B0A72_13675</name>
    <name evidence="3" type="ORF">SAMN05444387_4174</name>
</gene>
<reference evidence="3 4" key="2">
    <citation type="submission" date="2016-11" db="EMBL/GenBank/DDBJ databases">
        <authorList>
            <person name="Varghese N."/>
            <person name="Submissions S."/>
        </authorList>
    </citation>
    <scope>NUCLEOTIDE SEQUENCE [LARGE SCALE GENOMIC DNA]</scope>
    <source>
        <strain evidence="3 4">DSM 6368</strain>
    </source>
</reference>
<feature type="transmembrane region" description="Helical" evidence="1">
    <location>
        <begin position="118"/>
        <end position="139"/>
    </location>
</feature>
<keyword evidence="1" id="KW-0812">Transmembrane</keyword>
<accession>A0AB36P2B1</accession>
<dbReference type="AlphaFoldDB" id="A0AB36P2B1"/>
<reference evidence="2 5" key="1">
    <citation type="submission" date="2016-11" db="EMBL/GenBank/DDBJ databases">
        <title>Whole genomes of Flavobacteriaceae.</title>
        <authorList>
            <person name="Stine C."/>
            <person name="Li C."/>
            <person name="Tadesse D."/>
        </authorList>
    </citation>
    <scope>NUCLEOTIDE SEQUENCE [LARGE SCALE GENOMIC DNA]</scope>
    <source>
        <strain evidence="2 5">ATCC 19366</strain>
    </source>
</reference>
<keyword evidence="4" id="KW-1185">Reference proteome</keyword>
<name>A0AB36P2B1_9FLAO</name>
<dbReference type="EMBL" id="MUHB01000011">
    <property type="protein sequence ID" value="OXB03933.1"/>
    <property type="molecule type" value="Genomic_DNA"/>
</dbReference>
<evidence type="ECO:0008006" key="6">
    <source>
        <dbReference type="Google" id="ProtNLM"/>
    </source>
</evidence>
<organism evidence="2 5">
    <name type="scientific">Flavobacterium pectinovorum</name>
    <dbReference type="NCBI Taxonomy" id="29533"/>
    <lineage>
        <taxon>Bacteria</taxon>
        <taxon>Pseudomonadati</taxon>
        <taxon>Bacteroidota</taxon>
        <taxon>Flavobacteriia</taxon>
        <taxon>Flavobacteriales</taxon>
        <taxon>Flavobacteriaceae</taxon>
        <taxon>Flavobacterium</taxon>
    </lineage>
</organism>
<dbReference type="Proteomes" id="UP000198431">
    <property type="component" value="Unassembled WGS sequence"/>
</dbReference>
<evidence type="ECO:0000313" key="5">
    <source>
        <dbReference type="Proteomes" id="UP000198431"/>
    </source>
</evidence>
<proteinExistence type="predicted"/>
<feature type="transmembrane region" description="Helical" evidence="1">
    <location>
        <begin position="65"/>
        <end position="82"/>
    </location>
</feature>
<evidence type="ECO:0000256" key="1">
    <source>
        <dbReference type="SAM" id="Phobius"/>
    </source>
</evidence>
<dbReference type="EMBL" id="FRBX01000006">
    <property type="protein sequence ID" value="SHN11185.1"/>
    <property type="molecule type" value="Genomic_DNA"/>
</dbReference>
<dbReference type="Proteomes" id="UP000184216">
    <property type="component" value="Unassembled WGS sequence"/>
</dbReference>
<feature type="transmembrane region" description="Helical" evidence="1">
    <location>
        <begin position="35"/>
        <end position="53"/>
    </location>
</feature>
<evidence type="ECO:0000313" key="3">
    <source>
        <dbReference type="EMBL" id="SHN11185.1"/>
    </source>
</evidence>
<protein>
    <recommendedName>
        <fullName evidence="6">DUF4149 domain-containing protein</fullName>
    </recommendedName>
</protein>
<comment type="caution">
    <text evidence="2">The sequence shown here is derived from an EMBL/GenBank/DDBJ whole genome shotgun (WGS) entry which is preliminary data.</text>
</comment>
<evidence type="ECO:0000313" key="2">
    <source>
        <dbReference type="EMBL" id="OXB03933.1"/>
    </source>
</evidence>
<keyword evidence="1" id="KW-1133">Transmembrane helix</keyword>
<sequence>MEIVSLITISIGFGFVWFVTLVHPPTHRILREKKTYNILFYFSISSPIFSIIAYNNEMSLKRKEALFMSLYLLFFLLMYKYCDNYILKKHQRNLYFKKKYNSVWHDQESDEVESIEEWFQFGLTILPLILCYILKYLIIDLFLNQY</sequence>
<feature type="transmembrane region" description="Helical" evidence="1">
    <location>
        <begin position="6"/>
        <end position="23"/>
    </location>
</feature>